<evidence type="ECO:0000313" key="1">
    <source>
        <dbReference type="EMBL" id="KKN53615.1"/>
    </source>
</evidence>
<organism evidence="1">
    <name type="scientific">marine sediment metagenome</name>
    <dbReference type="NCBI Taxonomy" id="412755"/>
    <lineage>
        <taxon>unclassified sequences</taxon>
        <taxon>metagenomes</taxon>
        <taxon>ecological metagenomes</taxon>
    </lineage>
</organism>
<protein>
    <submittedName>
        <fullName evidence="1">Uncharacterized protein</fullName>
    </submittedName>
</protein>
<comment type="caution">
    <text evidence="1">The sequence shown here is derived from an EMBL/GenBank/DDBJ whole genome shotgun (WGS) entry which is preliminary data.</text>
</comment>
<reference evidence="1" key="1">
    <citation type="journal article" date="2015" name="Nature">
        <title>Complex archaea that bridge the gap between prokaryotes and eukaryotes.</title>
        <authorList>
            <person name="Spang A."/>
            <person name="Saw J.H."/>
            <person name="Jorgensen S.L."/>
            <person name="Zaremba-Niedzwiedzka K."/>
            <person name="Martijn J."/>
            <person name="Lind A.E."/>
            <person name="van Eijk R."/>
            <person name="Schleper C."/>
            <person name="Guy L."/>
            <person name="Ettema T.J."/>
        </authorList>
    </citation>
    <scope>NUCLEOTIDE SEQUENCE</scope>
</reference>
<name>A0A0F9RAR7_9ZZZZ</name>
<dbReference type="AlphaFoldDB" id="A0A0F9RAR7"/>
<sequence>MTPEQIKTVLEMSEEELELWLIKNEIVDGAILQCKGGGEKPCGMVESLEELAFRLRDEAEKKSPIAWHSGLFDVYMIVKGPGHRIYNWRWASSEAKPIHWILAAMQAKEYRSFQRLNIPIILKRG</sequence>
<accession>A0A0F9RAR7</accession>
<gene>
    <name evidence="1" type="ORF">LCGC14_0600460</name>
</gene>
<dbReference type="EMBL" id="LAZR01000963">
    <property type="protein sequence ID" value="KKN53615.1"/>
    <property type="molecule type" value="Genomic_DNA"/>
</dbReference>
<proteinExistence type="predicted"/>